<organism evidence="1 2">
    <name type="scientific">Aspergillus coremiiformis</name>
    <dbReference type="NCBI Taxonomy" id="138285"/>
    <lineage>
        <taxon>Eukaryota</taxon>
        <taxon>Fungi</taxon>
        <taxon>Dikarya</taxon>
        <taxon>Ascomycota</taxon>
        <taxon>Pezizomycotina</taxon>
        <taxon>Eurotiomycetes</taxon>
        <taxon>Eurotiomycetidae</taxon>
        <taxon>Eurotiales</taxon>
        <taxon>Aspergillaceae</taxon>
        <taxon>Aspergillus</taxon>
        <taxon>Aspergillus subgen. Circumdati</taxon>
    </lineage>
</organism>
<keyword evidence="2" id="KW-1185">Reference proteome</keyword>
<evidence type="ECO:0000313" key="2">
    <source>
        <dbReference type="Proteomes" id="UP000327118"/>
    </source>
</evidence>
<sequence length="62" mass="7015">MSFSDMPSLAMLSMRVVDRIPVTLYLLLWMVTSDRSSSFCSDTFHYSNGLFACLSSFCSCQQ</sequence>
<protein>
    <submittedName>
        <fullName evidence="1">Uncharacterized protein</fullName>
    </submittedName>
</protein>
<dbReference type="EMBL" id="ML739197">
    <property type="protein sequence ID" value="KAE8350922.1"/>
    <property type="molecule type" value="Genomic_DNA"/>
</dbReference>
<gene>
    <name evidence="1" type="ORF">BDV28DRAFT_29281</name>
</gene>
<dbReference type="Proteomes" id="UP000327118">
    <property type="component" value="Unassembled WGS sequence"/>
</dbReference>
<reference evidence="2" key="1">
    <citation type="submission" date="2019-04" db="EMBL/GenBank/DDBJ databases">
        <title>Friends and foes A comparative genomics studyof 23 Aspergillus species from section Flavi.</title>
        <authorList>
            <consortium name="DOE Joint Genome Institute"/>
            <person name="Kjaerbolling I."/>
            <person name="Vesth T."/>
            <person name="Frisvad J.C."/>
            <person name="Nybo J.L."/>
            <person name="Theobald S."/>
            <person name="Kildgaard S."/>
            <person name="Isbrandt T."/>
            <person name="Kuo A."/>
            <person name="Sato A."/>
            <person name="Lyhne E.K."/>
            <person name="Kogle M.E."/>
            <person name="Wiebenga A."/>
            <person name="Kun R.S."/>
            <person name="Lubbers R.J."/>
            <person name="Makela M.R."/>
            <person name="Barry K."/>
            <person name="Chovatia M."/>
            <person name="Clum A."/>
            <person name="Daum C."/>
            <person name="Haridas S."/>
            <person name="He G."/>
            <person name="LaButti K."/>
            <person name="Lipzen A."/>
            <person name="Mondo S."/>
            <person name="Riley R."/>
            <person name="Salamov A."/>
            <person name="Simmons B.A."/>
            <person name="Magnuson J.K."/>
            <person name="Henrissat B."/>
            <person name="Mortensen U.H."/>
            <person name="Larsen T.O."/>
            <person name="Devries R.P."/>
            <person name="Grigoriev I.V."/>
            <person name="Machida M."/>
            <person name="Baker S.E."/>
            <person name="Andersen M.R."/>
        </authorList>
    </citation>
    <scope>NUCLEOTIDE SEQUENCE [LARGE SCALE GENOMIC DNA]</scope>
    <source>
        <strain evidence="2">CBS 553.77</strain>
    </source>
</reference>
<name>A0A5N6YZU7_9EURO</name>
<dbReference type="AlphaFoldDB" id="A0A5N6YZU7"/>
<proteinExistence type="predicted"/>
<dbReference type="OrthoDB" id="10437854at2759"/>
<accession>A0A5N6YZU7</accession>
<evidence type="ECO:0000313" key="1">
    <source>
        <dbReference type="EMBL" id="KAE8350922.1"/>
    </source>
</evidence>